<dbReference type="Proteomes" id="UP000076722">
    <property type="component" value="Unassembled WGS sequence"/>
</dbReference>
<evidence type="ECO:0000256" key="11">
    <source>
        <dbReference type="PIRNR" id="PIRNR016478"/>
    </source>
</evidence>
<dbReference type="PROSITE" id="PS50005">
    <property type="entry name" value="TPR"/>
    <property type="match status" value="1"/>
</dbReference>
<dbReference type="EMBL" id="KV419419">
    <property type="protein sequence ID" value="KZS90746.1"/>
    <property type="molecule type" value="Genomic_DNA"/>
</dbReference>
<organism evidence="13 14">
    <name type="scientific">Sistotremastrum niveocremeum HHB9708</name>
    <dbReference type="NCBI Taxonomy" id="1314777"/>
    <lineage>
        <taxon>Eukaryota</taxon>
        <taxon>Fungi</taxon>
        <taxon>Dikarya</taxon>
        <taxon>Basidiomycota</taxon>
        <taxon>Agaricomycotina</taxon>
        <taxon>Agaricomycetes</taxon>
        <taxon>Sistotremastrales</taxon>
        <taxon>Sistotremastraceae</taxon>
        <taxon>Sertulicium</taxon>
        <taxon>Sertulicium niveocremeum</taxon>
    </lineage>
</organism>
<evidence type="ECO:0000256" key="7">
    <source>
        <dbReference type="ARBA" id="ARBA00022927"/>
    </source>
</evidence>
<keyword evidence="5 11" id="KW-0963">Cytoplasm</keyword>
<dbReference type="PANTHER" id="PTHR10805">
    <property type="entry name" value="COATOMER SUBUNIT EPSILON"/>
    <property type="match status" value="1"/>
</dbReference>
<keyword evidence="7 11" id="KW-0653">Protein transport</keyword>
<dbReference type="PANTHER" id="PTHR10805:SF0">
    <property type="entry name" value="COATOMER SUBUNIT EPSILON"/>
    <property type="match status" value="1"/>
</dbReference>
<evidence type="ECO:0000256" key="1">
    <source>
        <dbReference type="ARBA" id="ARBA00004255"/>
    </source>
</evidence>
<keyword evidence="9 11" id="KW-0472">Membrane</keyword>
<keyword evidence="8 11" id="KW-0333">Golgi apparatus</keyword>
<dbReference type="GO" id="GO:0000139">
    <property type="term" value="C:Golgi membrane"/>
    <property type="evidence" value="ECO:0007669"/>
    <property type="project" value="UniProtKB-SubCell"/>
</dbReference>
<evidence type="ECO:0000256" key="8">
    <source>
        <dbReference type="ARBA" id="ARBA00023034"/>
    </source>
</evidence>
<dbReference type="AlphaFoldDB" id="A0A164RP95"/>
<dbReference type="PIRSF" id="PIRSF016478">
    <property type="entry name" value="Coatomer_esu"/>
    <property type="match status" value="1"/>
</dbReference>
<dbReference type="InterPro" id="IPR011990">
    <property type="entry name" value="TPR-like_helical_dom_sf"/>
</dbReference>
<dbReference type="GO" id="GO:0006891">
    <property type="term" value="P:intra-Golgi vesicle-mediated transport"/>
    <property type="evidence" value="ECO:0007669"/>
    <property type="project" value="TreeGrafter"/>
</dbReference>
<keyword evidence="14" id="KW-1185">Reference proteome</keyword>
<evidence type="ECO:0000256" key="6">
    <source>
        <dbReference type="ARBA" id="ARBA00022892"/>
    </source>
</evidence>
<dbReference type="GO" id="GO:0006890">
    <property type="term" value="P:retrograde vesicle-mediated transport, Golgi to endoplasmic reticulum"/>
    <property type="evidence" value="ECO:0007669"/>
    <property type="project" value="UniProtKB-UniRule"/>
</dbReference>
<dbReference type="GO" id="GO:0005198">
    <property type="term" value="F:structural molecule activity"/>
    <property type="evidence" value="ECO:0007669"/>
    <property type="project" value="UniProtKB-UniRule"/>
</dbReference>
<accession>A0A164RP95</accession>
<dbReference type="Pfam" id="PF04733">
    <property type="entry name" value="Coatomer_E"/>
    <property type="match status" value="1"/>
</dbReference>
<dbReference type="SUPFAM" id="SSF48452">
    <property type="entry name" value="TPR-like"/>
    <property type="match status" value="1"/>
</dbReference>
<dbReference type="OrthoDB" id="310217at2759"/>
<dbReference type="STRING" id="1314777.A0A164RP95"/>
<comment type="function">
    <text evidence="11">The coatomer is a cytosolic protein complex that binds to dilysine motifs and reversibly associates with Golgi non-clathrin-coated vesicles, which further mediate biosynthetic protein transport from the ER, via the Golgi up to the trans Golgi network. The coatomer complex is required for budding from Golgi membranes, and is essential for the retrograde Golgi-to-ER transport of dilysine-tagged proteins.</text>
</comment>
<evidence type="ECO:0000256" key="10">
    <source>
        <dbReference type="ARBA" id="ARBA00023329"/>
    </source>
</evidence>
<proteinExistence type="inferred from homology"/>
<dbReference type="GO" id="GO:0006888">
    <property type="term" value="P:endoplasmic reticulum to Golgi vesicle-mediated transport"/>
    <property type="evidence" value="ECO:0007669"/>
    <property type="project" value="TreeGrafter"/>
</dbReference>
<keyword evidence="6 11" id="KW-0931">ER-Golgi transport</keyword>
<keyword evidence="12" id="KW-0802">TPR repeat</keyword>
<comment type="subcellular location">
    <subcellularLocation>
        <location evidence="2">Cytoplasmic vesicle</location>
        <location evidence="2">COPI-coated vesicle membrane</location>
        <topology evidence="2">Peripheral membrane protein</topology>
        <orientation evidence="2">Cytoplasmic side</orientation>
    </subcellularLocation>
    <subcellularLocation>
        <location evidence="1">Golgi apparatus membrane</location>
        <topology evidence="1">Peripheral membrane protein</topology>
        <orientation evidence="1">Cytoplasmic side</orientation>
    </subcellularLocation>
</comment>
<comment type="similarity">
    <text evidence="3 11">Belongs to the COPE family.</text>
</comment>
<evidence type="ECO:0000256" key="3">
    <source>
        <dbReference type="ARBA" id="ARBA00008827"/>
    </source>
</evidence>
<dbReference type="GO" id="GO:0015031">
    <property type="term" value="P:protein transport"/>
    <property type="evidence" value="ECO:0007669"/>
    <property type="project" value="UniProtKB-UniRule"/>
</dbReference>
<reference evidence="13 14" key="1">
    <citation type="journal article" date="2016" name="Mol. Biol. Evol.">
        <title>Comparative Genomics of Early-Diverging Mushroom-Forming Fungi Provides Insights into the Origins of Lignocellulose Decay Capabilities.</title>
        <authorList>
            <person name="Nagy L.G."/>
            <person name="Riley R."/>
            <person name="Tritt A."/>
            <person name="Adam C."/>
            <person name="Daum C."/>
            <person name="Floudas D."/>
            <person name="Sun H."/>
            <person name="Yadav J.S."/>
            <person name="Pangilinan J."/>
            <person name="Larsson K.H."/>
            <person name="Matsuura K."/>
            <person name="Barry K."/>
            <person name="Labutti K."/>
            <person name="Kuo R."/>
            <person name="Ohm R.A."/>
            <person name="Bhattacharya S.S."/>
            <person name="Shirouzu T."/>
            <person name="Yoshinaga Y."/>
            <person name="Martin F.M."/>
            <person name="Grigoriev I.V."/>
            <person name="Hibbett D.S."/>
        </authorList>
    </citation>
    <scope>NUCLEOTIDE SEQUENCE [LARGE SCALE GENOMIC DNA]</scope>
    <source>
        <strain evidence="13 14">HHB9708</strain>
    </source>
</reference>
<protein>
    <recommendedName>
        <fullName evidence="11">Coatomer subunit epsilon</fullName>
    </recommendedName>
</protein>
<evidence type="ECO:0000256" key="4">
    <source>
        <dbReference type="ARBA" id="ARBA00022448"/>
    </source>
</evidence>
<evidence type="ECO:0000256" key="5">
    <source>
        <dbReference type="ARBA" id="ARBA00022490"/>
    </source>
</evidence>
<evidence type="ECO:0000256" key="2">
    <source>
        <dbReference type="ARBA" id="ARBA00004347"/>
    </source>
</evidence>
<dbReference type="GO" id="GO:0030126">
    <property type="term" value="C:COPI vesicle coat"/>
    <property type="evidence" value="ECO:0007669"/>
    <property type="project" value="TreeGrafter"/>
</dbReference>
<feature type="repeat" description="TPR" evidence="12">
    <location>
        <begin position="208"/>
        <end position="241"/>
    </location>
</feature>
<sequence>MDSGDLYHVKQQFVLGAYKSLAGAPLPSPSSEDYNSILQYHARALISLGEADKALSILPAEDASLSLKAVRALAGYTKGDENETHLEQLRDLCVEVEDAEESEQQVVKVLAATAFVQEGEIEEALETLGAGTPHENLEATSLIVQIYLSINRVDLAKKEFERAKHWAEDDLLLQQIEATLGLVSGRDSYSNPQSFFAEQMLNPSLSSSHLLTSRGVTYLLRGELIEANSDFEEALKVDANAETLAAAVVAAGLTKGKQSESDALFERLQAEYPGHPLVLDLKSKSDAFDSALSQFTVPALA</sequence>
<gene>
    <name evidence="13" type="ORF">SISNIDRAFT_518816</name>
</gene>
<evidence type="ECO:0000313" key="13">
    <source>
        <dbReference type="EMBL" id="KZS90746.1"/>
    </source>
</evidence>
<evidence type="ECO:0000256" key="9">
    <source>
        <dbReference type="ARBA" id="ARBA00023136"/>
    </source>
</evidence>
<keyword evidence="10 11" id="KW-0968">Cytoplasmic vesicle</keyword>
<evidence type="ECO:0000313" key="14">
    <source>
        <dbReference type="Proteomes" id="UP000076722"/>
    </source>
</evidence>
<name>A0A164RP95_9AGAM</name>
<evidence type="ECO:0000256" key="12">
    <source>
        <dbReference type="PROSITE-ProRule" id="PRU00339"/>
    </source>
</evidence>
<dbReference type="InterPro" id="IPR019734">
    <property type="entry name" value="TPR_rpt"/>
</dbReference>
<dbReference type="Gene3D" id="1.25.40.10">
    <property type="entry name" value="Tetratricopeptide repeat domain"/>
    <property type="match status" value="1"/>
</dbReference>
<dbReference type="InterPro" id="IPR006822">
    <property type="entry name" value="Coatomer_esu"/>
</dbReference>
<keyword evidence="4 11" id="KW-0813">Transport</keyword>